<gene>
    <name evidence="2" type="ORF">FH752_03700</name>
</gene>
<dbReference type="InterPro" id="IPR002589">
    <property type="entry name" value="Macro_dom"/>
</dbReference>
<evidence type="ECO:0000313" key="2">
    <source>
        <dbReference type="EMBL" id="MTI97708.1"/>
    </source>
</evidence>
<dbReference type="RefSeq" id="WP_069182037.1">
    <property type="nucleotide sequence ID" value="NZ_LXRF01000001.1"/>
</dbReference>
<name>A0A1E3CEY0_9GAMM</name>
<dbReference type="PANTHER" id="PTHR11106">
    <property type="entry name" value="GANGLIOSIDE INDUCED DIFFERENTIATION ASSOCIATED PROTEIN 2-RELATED"/>
    <property type="match status" value="1"/>
</dbReference>
<proteinExistence type="predicted"/>
<organism evidence="2 3">
    <name type="scientific">Marinobacter adhaerens</name>
    <dbReference type="NCBI Taxonomy" id="1033846"/>
    <lineage>
        <taxon>Bacteria</taxon>
        <taxon>Pseudomonadati</taxon>
        <taxon>Pseudomonadota</taxon>
        <taxon>Gammaproteobacteria</taxon>
        <taxon>Pseudomonadales</taxon>
        <taxon>Marinobacteraceae</taxon>
        <taxon>Marinobacter</taxon>
    </lineage>
</organism>
<dbReference type="PROSITE" id="PS51154">
    <property type="entry name" value="MACRO"/>
    <property type="match status" value="1"/>
</dbReference>
<evidence type="ECO:0000313" key="3">
    <source>
        <dbReference type="Proteomes" id="UP000431462"/>
    </source>
</evidence>
<comment type="caution">
    <text evidence="2">The sequence shown here is derived from an EMBL/GenBank/DDBJ whole genome shotgun (WGS) entry which is preliminary data.</text>
</comment>
<evidence type="ECO:0000259" key="1">
    <source>
        <dbReference type="PROSITE" id="PS51154"/>
    </source>
</evidence>
<dbReference type="SUPFAM" id="SSF52949">
    <property type="entry name" value="Macro domain-like"/>
    <property type="match status" value="1"/>
</dbReference>
<dbReference type="SMART" id="SM00506">
    <property type="entry name" value="A1pp"/>
    <property type="match status" value="1"/>
</dbReference>
<dbReference type="InterPro" id="IPR043472">
    <property type="entry name" value="Macro_dom-like"/>
</dbReference>
<sequence>MTAVKVECVKGNIAAQPDIDVIVNAANAELLPGSGVAGAIHGAAGPGLAEECRTLAPISPGEAVISSAHNLPNGHVIHCLGPVYGVDEPSDRLLADCFRNALRLADQRDLSSIAFPAISTGVFGYPLRDAAAVAMKTVADTLADLNSVRLVRFVLFSDQDLSIFDEALKLEPDLSGR</sequence>
<feature type="domain" description="Macro" evidence="1">
    <location>
        <begin position="1"/>
        <end position="172"/>
    </location>
</feature>
<accession>A0A1E3CEY0</accession>
<dbReference type="OrthoDB" id="6194521at2"/>
<dbReference type="PANTHER" id="PTHR11106:SF27">
    <property type="entry name" value="MACRO DOMAIN-CONTAINING PROTEIN"/>
    <property type="match status" value="1"/>
</dbReference>
<protein>
    <submittedName>
        <fullName evidence="2">Macro domain-containing protein</fullName>
    </submittedName>
</protein>
<dbReference type="Proteomes" id="UP000431462">
    <property type="component" value="Unassembled WGS sequence"/>
</dbReference>
<dbReference type="EMBL" id="VENC01000003">
    <property type="protein sequence ID" value="MTI97708.1"/>
    <property type="molecule type" value="Genomic_DNA"/>
</dbReference>
<dbReference type="AlphaFoldDB" id="A0A1E3CEY0"/>
<dbReference type="Pfam" id="PF01661">
    <property type="entry name" value="Macro"/>
    <property type="match status" value="1"/>
</dbReference>
<reference evidence="2 3" key="1">
    <citation type="submission" date="2019-06" db="EMBL/GenBank/DDBJ databases">
        <title>Enrichment of Autotrophic Halophilic Microorganisms from Red Sea Brine Pool Using Microbial Electrosynthesis System.</title>
        <authorList>
            <person name="Alqahtani M.F."/>
            <person name="Bajracharya S."/>
            <person name="Katuri K.P."/>
            <person name="Ali M."/>
            <person name="Saikaly P.E."/>
        </authorList>
    </citation>
    <scope>NUCLEOTIDE SEQUENCE [LARGE SCALE GENOMIC DNA]</scope>
    <source>
        <strain evidence="2">MES15</strain>
    </source>
</reference>
<dbReference type="Gene3D" id="3.40.220.10">
    <property type="entry name" value="Leucine Aminopeptidase, subunit E, domain 1"/>
    <property type="match status" value="1"/>
</dbReference>